<evidence type="ECO:0000256" key="2">
    <source>
        <dbReference type="RuleBase" id="RU363120"/>
    </source>
</evidence>
<dbReference type="Pfam" id="PF04667">
    <property type="entry name" value="Endosulfine"/>
    <property type="match status" value="1"/>
</dbReference>
<evidence type="ECO:0000313" key="5">
    <source>
        <dbReference type="Proteomes" id="UP001215712"/>
    </source>
</evidence>
<proteinExistence type="inferred from homology"/>
<protein>
    <recommendedName>
        <fullName evidence="2">mRNA stability protein</fullName>
    </recommendedName>
</protein>
<feature type="compositionally biased region" description="Polar residues" evidence="3">
    <location>
        <begin position="125"/>
        <end position="153"/>
    </location>
</feature>
<name>A0AAD6MUP0_9EURO</name>
<evidence type="ECO:0000256" key="3">
    <source>
        <dbReference type="SAM" id="MobiDB-lite"/>
    </source>
</evidence>
<dbReference type="Proteomes" id="UP001215712">
    <property type="component" value="Unassembled WGS sequence"/>
</dbReference>
<comment type="similarity">
    <text evidence="1 2">Belongs to the endosulfine family.</text>
</comment>
<dbReference type="AlphaFoldDB" id="A0AAD6MUP0"/>
<evidence type="ECO:0000313" key="4">
    <source>
        <dbReference type="EMBL" id="KAJ5719712.1"/>
    </source>
</evidence>
<comment type="caution">
    <text evidence="4">The sequence shown here is derived from an EMBL/GenBank/DDBJ whole genome shotgun (WGS) entry which is preliminary data.</text>
</comment>
<dbReference type="EMBL" id="JAQJAN010000010">
    <property type="protein sequence ID" value="KAJ5719712.1"/>
    <property type="molecule type" value="Genomic_DNA"/>
</dbReference>
<feature type="region of interest" description="Disordered" evidence="3">
    <location>
        <begin position="77"/>
        <end position="153"/>
    </location>
</feature>
<dbReference type="InterPro" id="IPR006760">
    <property type="entry name" value="Endosulphine"/>
</dbReference>
<sequence length="153" mass="16794">MQPAEDKENAAKPLSVSEEALFRKYGKLSREGLIGQQSKVLIIRSIISRTTLNNFKQRTYFDSGDFALSAADRVTENGAIQPGSAHPQRDSISHPYAPIPSNSNVGKDANKDISKQIAGHDESPLLQQTNSEGKTTTNESQNPISSQRLNHFD</sequence>
<organism evidence="4 5">
    <name type="scientific">Penicillium malachiteum</name>
    <dbReference type="NCBI Taxonomy" id="1324776"/>
    <lineage>
        <taxon>Eukaryota</taxon>
        <taxon>Fungi</taxon>
        <taxon>Dikarya</taxon>
        <taxon>Ascomycota</taxon>
        <taxon>Pezizomycotina</taxon>
        <taxon>Eurotiomycetes</taxon>
        <taxon>Eurotiomycetidae</taxon>
        <taxon>Eurotiales</taxon>
        <taxon>Aspergillaceae</taxon>
        <taxon>Penicillium</taxon>
    </lineage>
</organism>
<evidence type="ECO:0000256" key="1">
    <source>
        <dbReference type="ARBA" id="ARBA00010520"/>
    </source>
</evidence>
<feature type="compositionally biased region" description="Basic and acidic residues" evidence="3">
    <location>
        <begin position="108"/>
        <end position="123"/>
    </location>
</feature>
<reference evidence="4" key="2">
    <citation type="submission" date="2023-01" db="EMBL/GenBank/DDBJ databases">
        <authorList>
            <person name="Petersen C."/>
        </authorList>
    </citation>
    <scope>NUCLEOTIDE SEQUENCE</scope>
    <source>
        <strain evidence="4">IBT 17514</strain>
    </source>
</reference>
<gene>
    <name evidence="4" type="ORF">N7493_007290</name>
</gene>
<keyword evidence="5" id="KW-1185">Reference proteome</keyword>
<comment type="function">
    <text evidence="2">Plays an essential role in initiation of the G0 program by preventing the degradation of specific nutrient-regulated mRNAs via the 5'-3' mRNA decay pathway.</text>
</comment>
<accession>A0AAD6MUP0</accession>
<reference evidence="4" key="1">
    <citation type="journal article" date="2023" name="IMA Fungus">
        <title>Comparative genomic study of the Penicillium genus elucidates a diverse pangenome and 15 lateral gene transfer events.</title>
        <authorList>
            <person name="Petersen C."/>
            <person name="Sorensen T."/>
            <person name="Nielsen M.R."/>
            <person name="Sondergaard T.E."/>
            <person name="Sorensen J.L."/>
            <person name="Fitzpatrick D.A."/>
            <person name="Frisvad J.C."/>
            <person name="Nielsen K.L."/>
        </authorList>
    </citation>
    <scope>NUCLEOTIDE SEQUENCE</scope>
    <source>
        <strain evidence="4">IBT 17514</strain>
    </source>
</reference>